<evidence type="ECO:0000256" key="1">
    <source>
        <dbReference type="ARBA" id="ARBA00022691"/>
    </source>
</evidence>
<evidence type="ECO:0000256" key="10">
    <source>
        <dbReference type="HAMAP-Rule" id="MF_00464"/>
    </source>
</evidence>
<dbReference type="InterPro" id="IPR003826">
    <property type="entry name" value="AdoMetDC_fam_prok"/>
</dbReference>
<keyword evidence="3 10" id="KW-0068">Autocatalytic cleavage</keyword>
<comment type="caution">
    <text evidence="11">The sequence shown here is derived from an EMBL/GenBank/DDBJ whole genome shotgun (WGS) entry which is preliminary data.</text>
</comment>
<dbReference type="InterPro" id="IPR017716">
    <property type="entry name" value="S-AdoMet_deCOase_pro-enz"/>
</dbReference>
<comment type="PTM">
    <text evidence="10">Is synthesized initially as an inactive proenzyme. Formation of the active enzyme involves a self-maturation process in which the active site pyruvoyl group is generated from an internal serine residue via an autocatalytic post-translational modification. Two non-identical subunits are generated from the proenzyme in this reaction, and the pyruvate is formed at the N-terminus of the alpha chain, which is derived from the carboxyl end of the proenzyme. The post-translation cleavage follows an unusual pathway, termed non-hydrolytic serinolysis, in which the side chain hydroxyl group of the serine supplies its oxygen atom to form the C-terminus of the beta chain, while the remainder of the serine residue undergoes an oxidative deamination to produce ammonia and the pyruvoyl group blocking the N-terminus of the alpha chain.</text>
</comment>
<dbReference type="Pfam" id="PF02675">
    <property type="entry name" value="AdoMet_dc"/>
    <property type="match status" value="1"/>
</dbReference>
<keyword evidence="9 10" id="KW-0670">Pyruvate</keyword>
<feature type="site" description="Cleavage (non-hydrolytic); by autolysis" evidence="10">
    <location>
        <begin position="71"/>
        <end position="72"/>
    </location>
</feature>
<keyword evidence="12" id="KW-1185">Reference proteome</keyword>
<proteinExistence type="inferred from homology"/>
<dbReference type="Gene3D" id="3.60.90.10">
    <property type="entry name" value="S-adenosylmethionine decarboxylase"/>
    <property type="match status" value="1"/>
</dbReference>
<evidence type="ECO:0000256" key="8">
    <source>
        <dbReference type="ARBA" id="ARBA00023270"/>
    </source>
</evidence>
<keyword evidence="6 10" id="KW-0865">Zymogen</keyword>
<keyword evidence="5 10" id="KW-0620">Polyamine biosynthesis</keyword>
<evidence type="ECO:0000256" key="7">
    <source>
        <dbReference type="ARBA" id="ARBA00023239"/>
    </source>
</evidence>
<dbReference type="RefSeq" id="WP_345722138.1">
    <property type="nucleotide sequence ID" value="NZ_BAABRU010000007.1"/>
</dbReference>
<comment type="subunit">
    <text evidence="10">Heterotetramer of two alpha and two beta chains arranged as a dimer of alpha/beta heterodimers.</text>
</comment>
<dbReference type="HAMAP" id="MF_00464">
    <property type="entry name" value="AdoMetDC_1"/>
    <property type="match status" value="1"/>
</dbReference>
<keyword evidence="1 10" id="KW-0949">S-adenosyl-L-methionine</keyword>
<evidence type="ECO:0000256" key="4">
    <source>
        <dbReference type="ARBA" id="ARBA00023066"/>
    </source>
</evidence>
<dbReference type="PANTHER" id="PTHR33866:SF2">
    <property type="entry name" value="S-ADENOSYLMETHIONINE DECARBOXYLASE PROENZYME"/>
    <property type="match status" value="1"/>
</dbReference>
<feature type="chain" id="PRO_5044903887" description="S-adenosylmethionine decarboxylase beta chain" evidence="10">
    <location>
        <begin position="1"/>
        <end position="71"/>
    </location>
</feature>
<name>A0ABP9WZF8_9CHLR</name>
<dbReference type="SUPFAM" id="SSF56276">
    <property type="entry name" value="S-adenosylmethionine decarboxylase"/>
    <property type="match status" value="1"/>
</dbReference>
<keyword evidence="8 10" id="KW-0704">Schiff base</keyword>
<accession>A0ABP9WZF8</accession>
<comment type="cofactor">
    <cofactor evidence="10">
        <name>pyruvate</name>
        <dbReference type="ChEBI" id="CHEBI:15361"/>
    </cofactor>
    <text evidence="10">Binds 1 pyruvoyl group covalently per subunit.</text>
</comment>
<comment type="catalytic activity">
    <reaction evidence="10">
        <text>S-adenosyl-L-methionine + H(+) = S-adenosyl 3-(methylsulfanyl)propylamine + CO2</text>
        <dbReference type="Rhea" id="RHEA:15981"/>
        <dbReference type="ChEBI" id="CHEBI:15378"/>
        <dbReference type="ChEBI" id="CHEBI:16526"/>
        <dbReference type="ChEBI" id="CHEBI:57443"/>
        <dbReference type="ChEBI" id="CHEBI:59789"/>
        <dbReference type="EC" id="4.1.1.50"/>
    </reaction>
</comment>
<comment type="pathway">
    <text evidence="10">Amine and polyamine biosynthesis; S-adenosylmethioninamine biosynthesis; S-adenosylmethioninamine from S-adenosyl-L-methionine: step 1/1.</text>
</comment>
<protein>
    <recommendedName>
        <fullName evidence="10">S-adenosylmethionine decarboxylase proenzyme</fullName>
        <shortName evidence="10">AdoMetDC</shortName>
        <shortName evidence="10">SAMDC</shortName>
        <ecNumber evidence="10">4.1.1.50</ecNumber>
    </recommendedName>
    <component>
        <recommendedName>
            <fullName evidence="10">S-adenosylmethionine decarboxylase beta chain</fullName>
        </recommendedName>
    </component>
    <component>
        <recommendedName>
            <fullName evidence="10">S-adenosylmethionine decarboxylase alpha chain</fullName>
        </recommendedName>
    </component>
</protein>
<evidence type="ECO:0000256" key="5">
    <source>
        <dbReference type="ARBA" id="ARBA00023115"/>
    </source>
</evidence>
<evidence type="ECO:0000256" key="3">
    <source>
        <dbReference type="ARBA" id="ARBA00022813"/>
    </source>
</evidence>
<dbReference type="NCBIfam" id="TIGR03330">
    <property type="entry name" value="SAM_DCase_Bsu"/>
    <property type="match status" value="1"/>
</dbReference>
<dbReference type="PANTHER" id="PTHR33866">
    <property type="entry name" value="S-ADENOSYLMETHIONINE DECARBOXYLASE PROENZYME"/>
    <property type="match status" value="1"/>
</dbReference>
<evidence type="ECO:0000256" key="2">
    <source>
        <dbReference type="ARBA" id="ARBA00022793"/>
    </source>
</evidence>
<evidence type="ECO:0000256" key="9">
    <source>
        <dbReference type="ARBA" id="ARBA00023317"/>
    </source>
</evidence>
<sequence length="135" mass="14209">MSNFIQAPIYPAAGRHLLANLGGCSAAILNDRDVLQAIVMQAAHATNATVLEIVAHQFTPQGVTIVAVLGESHASLHTYPEHGAAFWDCFTCGDQCQPEASLAVLVPALHATNVHSQLIDRTISEVTQTAPSTVA</sequence>
<feature type="active site" description="Schiff-base intermediate with substrate; via pyruvic acid" evidence="10">
    <location>
        <position position="72"/>
    </location>
</feature>
<gene>
    <name evidence="10 11" type="primary">speH</name>
    <name evidence="11" type="ORF">Hgul01_02326</name>
</gene>
<feature type="chain" id="PRO_5044903888" description="S-adenosylmethionine decarboxylase alpha chain" evidence="10">
    <location>
        <begin position="72"/>
        <end position="135"/>
    </location>
</feature>
<keyword evidence="7 10" id="KW-0456">Lyase</keyword>
<keyword evidence="4 10" id="KW-0745">Spermidine biosynthesis</keyword>
<comment type="function">
    <text evidence="10">Catalyzes the decarboxylation of S-adenosylmethionine to S-adenosylmethioninamine (dcAdoMet), the propylamine donor required for the synthesis of the polyamines spermine and spermidine from the diamine putrescine.</text>
</comment>
<dbReference type="Proteomes" id="UP001428290">
    <property type="component" value="Unassembled WGS sequence"/>
</dbReference>
<evidence type="ECO:0000313" key="12">
    <source>
        <dbReference type="Proteomes" id="UP001428290"/>
    </source>
</evidence>
<feature type="active site" description="Proton acceptor; for processing activity" evidence="10">
    <location>
        <position position="77"/>
    </location>
</feature>
<dbReference type="InterPro" id="IPR016067">
    <property type="entry name" value="S-AdoMet_deCO2ase_core"/>
</dbReference>
<reference evidence="11 12" key="1">
    <citation type="submission" date="2024-02" db="EMBL/GenBank/DDBJ databases">
        <title>Herpetosiphon gulosus NBRC 112829.</title>
        <authorList>
            <person name="Ichikawa N."/>
            <person name="Katano-Makiyama Y."/>
            <person name="Hidaka K."/>
        </authorList>
    </citation>
    <scope>NUCLEOTIDE SEQUENCE [LARGE SCALE GENOMIC DNA]</scope>
    <source>
        <strain evidence="11 12">NBRC 112829</strain>
    </source>
</reference>
<feature type="modified residue" description="Pyruvic acid (Ser); by autocatalysis" evidence="10">
    <location>
        <position position="72"/>
    </location>
</feature>
<evidence type="ECO:0000313" key="11">
    <source>
        <dbReference type="EMBL" id="GAA5528525.1"/>
    </source>
</evidence>
<comment type="similarity">
    <text evidence="10">Belongs to the prokaryotic AdoMetDC family. Type 1 subfamily.</text>
</comment>
<organism evidence="11 12">
    <name type="scientific">Herpetosiphon gulosus</name>
    <dbReference type="NCBI Taxonomy" id="1973496"/>
    <lineage>
        <taxon>Bacteria</taxon>
        <taxon>Bacillati</taxon>
        <taxon>Chloroflexota</taxon>
        <taxon>Chloroflexia</taxon>
        <taxon>Herpetosiphonales</taxon>
        <taxon>Herpetosiphonaceae</taxon>
        <taxon>Herpetosiphon</taxon>
    </lineage>
</organism>
<dbReference type="EMBL" id="BAABRU010000007">
    <property type="protein sequence ID" value="GAA5528525.1"/>
    <property type="molecule type" value="Genomic_DNA"/>
</dbReference>
<evidence type="ECO:0000256" key="6">
    <source>
        <dbReference type="ARBA" id="ARBA00023145"/>
    </source>
</evidence>
<feature type="active site" description="Proton donor; for catalytic activity" evidence="10">
    <location>
        <position position="92"/>
    </location>
</feature>
<dbReference type="EC" id="4.1.1.50" evidence="10"/>
<keyword evidence="2 10" id="KW-0210">Decarboxylase</keyword>